<dbReference type="Pfam" id="PF13560">
    <property type="entry name" value="HTH_31"/>
    <property type="match status" value="1"/>
</dbReference>
<dbReference type="InterPro" id="IPR011990">
    <property type="entry name" value="TPR-like_helical_dom_sf"/>
</dbReference>
<organism evidence="3 4">
    <name type="scientific">Cryptosporangium minutisporangium</name>
    <dbReference type="NCBI Taxonomy" id="113569"/>
    <lineage>
        <taxon>Bacteria</taxon>
        <taxon>Bacillati</taxon>
        <taxon>Actinomycetota</taxon>
        <taxon>Actinomycetes</taxon>
        <taxon>Cryptosporangiales</taxon>
        <taxon>Cryptosporangiaceae</taxon>
        <taxon>Cryptosporangium</taxon>
    </lineage>
</organism>
<feature type="region of interest" description="Disordered" evidence="1">
    <location>
        <begin position="77"/>
        <end position="102"/>
    </location>
</feature>
<evidence type="ECO:0000256" key="1">
    <source>
        <dbReference type="SAM" id="MobiDB-lite"/>
    </source>
</evidence>
<dbReference type="CDD" id="cd00093">
    <property type="entry name" value="HTH_XRE"/>
    <property type="match status" value="1"/>
</dbReference>
<accession>A0ABP6SXS4</accession>
<keyword evidence="4" id="KW-1185">Reference proteome</keyword>
<dbReference type="SUPFAM" id="SSF48452">
    <property type="entry name" value="TPR-like"/>
    <property type="match status" value="1"/>
</dbReference>
<comment type="caution">
    <text evidence="3">The sequence shown here is derived from an EMBL/GenBank/DDBJ whole genome shotgun (WGS) entry which is preliminary data.</text>
</comment>
<dbReference type="SMART" id="SM00530">
    <property type="entry name" value="HTH_XRE"/>
    <property type="match status" value="1"/>
</dbReference>
<evidence type="ECO:0000259" key="2">
    <source>
        <dbReference type="PROSITE" id="PS50943"/>
    </source>
</evidence>
<dbReference type="InterPro" id="IPR010982">
    <property type="entry name" value="Lambda_DNA-bd_dom_sf"/>
</dbReference>
<dbReference type="PROSITE" id="PS50943">
    <property type="entry name" value="HTH_CROC1"/>
    <property type="match status" value="1"/>
</dbReference>
<dbReference type="RefSeq" id="WP_345728671.1">
    <property type="nucleotide sequence ID" value="NZ_BAAAYN010000018.1"/>
</dbReference>
<dbReference type="SUPFAM" id="SSF47413">
    <property type="entry name" value="lambda repressor-like DNA-binding domains"/>
    <property type="match status" value="1"/>
</dbReference>
<proteinExistence type="predicted"/>
<dbReference type="Gene3D" id="1.25.40.10">
    <property type="entry name" value="Tetratricopeptide repeat domain"/>
    <property type="match status" value="1"/>
</dbReference>
<feature type="domain" description="HTH cro/C1-type" evidence="2">
    <location>
        <begin position="20"/>
        <end position="51"/>
    </location>
</feature>
<sequence length="396" mass="42259">MDRSDRVSAVTDAQRLASALRQHRTRAGLTQQQLARRVGYSRSTIANAETGDVRSAEFYRRCDAVLRTGGTLETTRRSLAAATSRRRVSATDSRSAGKAAAPVGQLDPIPRTEAIEHLRQHWHLLVRTDNLLGPQTALPIALEHLSTLTVLLRDAVGAPRLALLGLAVRYAETAAWLHQDTGHLDDAAVWADRALDWAHESGDNSALAWVLHRRSQLRAAEGDAAGALSLVRAARRSGADVDPPLAAALRVQQAWAYSMRGDRRRCEGLLDRAAPIADARETAGDGRAGYGGHCTRAWVLAHRGACALRFDTPGEAALLLRAALTGLAPVYRRNRGLVLGWLAEASARAGATDQALRAAAQSRAIGEATGSATVLAQVHAVEQLTASRAGRTALAG</sequence>
<name>A0ABP6SXS4_9ACTN</name>
<protein>
    <recommendedName>
        <fullName evidence="2">HTH cro/C1-type domain-containing protein</fullName>
    </recommendedName>
</protein>
<evidence type="ECO:0000313" key="3">
    <source>
        <dbReference type="EMBL" id="GAA3387390.1"/>
    </source>
</evidence>
<evidence type="ECO:0000313" key="4">
    <source>
        <dbReference type="Proteomes" id="UP001501676"/>
    </source>
</evidence>
<dbReference type="InterPro" id="IPR001387">
    <property type="entry name" value="Cro/C1-type_HTH"/>
</dbReference>
<dbReference type="Gene3D" id="1.10.260.40">
    <property type="entry name" value="lambda repressor-like DNA-binding domains"/>
    <property type="match status" value="1"/>
</dbReference>
<dbReference type="EMBL" id="BAAAYN010000018">
    <property type="protein sequence ID" value="GAA3387390.1"/>
    <property type="molecule type" value="Genomic_DNA"/>
</dbReference>
<gene>
    <name evidence="3" type="ORF">GCM10020369_29680</name>
</gene>
<dbReference type="Proteomes" id="UP001501676">
    <property type="component" value="Unassembled WGS sequence"/>
</dbReference>
<reference evidence="4" key="1">
    <citation type="journal article" date="2019" name="Int. J. Syst. Evol. Microbiol.">
        <title>The Global Catalogue of Microorganisms (GCM) 10K type strain sequencing project: providing services to taxonomists for standard genome sequencing and annotation.</title>
        <authorList>
            <consortium name="The Broad Institute Genomics Platform"/>
            <consortium name="The Broad Institute Genome Sequencing Center for Infectious Disease"/>
            <person name="Wu L."/>
            <person name="Ma J."/>
        </authorList>
    </citation>
    <scope>NUCLEOTIDE SEQUENCE [LARGE SCALE GENOMIC DNA]</scope>
    <source>
        <strain evidence="4">JCM 9458</strain>
    </source>
</reference>